<evidence type="ECO:0000256" key="8">
    <source>
        <dbReference type="ARBA" id="ARBA00023065"/>
    </source>
</evidence>
<keyword evidence="11" id="KW-0998">Cell outer membrane</keyword>
<comment type="subcellular location">
    <subcellularLocation>
        <location evidence="1">Cell outer membrane</location>
        <topology evidence="1">Multi-pass membrane protein</topology>
    </subcellularLocation>
</comment>
<dbReference type="RefSeq" id="WP_315651918.1">
    <property type="nucleotide sequence ID" value="NZ_JAVXZY010000007.1"/>
</dbReference>
<evidence type="ECO:0000256" key="7">
    <source>
        <dbReference type="ARBA" id="ARBA00023004"/>
    </source>
</evidence>
<keyword evidence="3" id="KW-1134">Transmembrane beta strand</keyword>
<keyword evidence="17" id="KW-1185">Reference proteome</keyword>
<evidence type="ECO:0000256" key="10">
    <source>
        <dbReference type="ARBA" id="ARBA00023136"/>
    </source>
</evidence>
<sequence length="762" mass="83547">MSMTRHPSRAHLALAVTLALSAWPLQQAVAQEKAQDRAEGKNESARGANSTQLETVTITAERRIENIKDVPNAVSQISGEKLDVLNSSGQDIRFLSGRVPSLNIESSFGRAFPRFYIRGLGNTDFRLNASQPVSLIYDEVVQENPILKGFPAFDLTSVEVIAGPQGTLFGRNTPAGVVKFESVKPSHKRDAYFNISYGSFGTMNAEGAANLPLSGDWSARISAQVQHRDDWVKNTLPTAVTKETEGYNDRAVRLQALYQPSKDFSALFNVHNRELKGSPRMFRGNVIKPGSDNELVDGFDPARVAFDGLNTQTLHATGASARLKWSLDGINLHSITAIETVQPFSRADIDGGYIYHNPFSADPRTPPYAGGEGHATWQMETSDALDNHRQLSQELRVESTGAGPLRWQGGLYLFDERYDMVQGDYATPPAPSFVVTRQTNKAWALFGSINYQLSPALNVRAGLRYTQDKKDLALLSGTVNSSNGTSASTDNNKVSWDLSGTYALSKETNLYARVATGFRAASIYPASGFGPLSQARPETVTSVEAGVKSEFWDRRARLSATVFGYTVKDQQLTAVGGTSNFNTLLNASKGQGRGFELNLDLIPMENLLLTLGASYNDTEIKDRSLALPRSGSNPLVLDPANGSGNFSIYGNVLPNAPKWIANATARYSIPMPSGDEFFIYTDWAYRSKVNYFLYDSKEYTGRALLEGGLRLGYIWGEGKYEAAVFGRNITNQIRVTGAIDFDNMTGFINDPRTYGVQFKAMF</sequence>
<dbReference type="Gene3D" id="2.40.170.20">
    <property type="entry name" value="TonB-dependent receptor, beta-barrel domain"/>
    <property type="match status" value="1"/>
</dbReference>
<dbReference type="PROSITE" id="PS01156">
    <property type="entry name" value="TONB_DEPENDENT_REC_2"/>
    <property type="match status" value="1"/>
</dbReference>
<feature type="domain" description="TonB-dependent receptor plug" evidence="15">
    <location>
        <begin position="67"/>
        <end position="177"/>
    </location>
</feature>
<evidence type="ECO:0000256" key="1">
    <source>
        <dbReference type="ARBA" id="ARBA00004571"/>
    </source>
</evidence>
<evidence type="ECO:0000256" key="3">
    <source>
        <dbReference type="ARBA" id="ARBA00022452"/>
    </source>
</evidence>
<comment type="similarity">
    <text evidence="12">Belongs to the TonB-dependent receptor family.</text>
</comment>
<protein>
    <submittedName>
        <fullName evidence="16">TonB-dependent receptor</fullName>
    </submittedName>
</protein>
<dbReference type="SUPFAM" id="SSF56935">
    <property type="entry name" value="Porins"/>
    <property type="match status" value="1"/>
</dbReference>
<evidence type="ECO:0000256" key="4">
    <source>
        <dbReference type="ARBA" id="ARBA00022496"/>
    </source>
</evidence>
<dbReference type="Pfam" id="PF07715">
    <property type="entry name" value="Plug"/>
    <property type="match status" value="1"/>
</dbReference>
<name>A0ABU3PG04_9BURK</name>
<dbReference type="InterPro" id="IPR010917">
    <property type="entry name" value="TonB_rcpt_CS"/>
</dbReference>
<accession>A0ABU3PG04</accession>
<evidence type="ECO:0000259" key="15">
    <source>
        <dbReference type="Pfam" id="PF07715"/>
    </source>
</evidence>
<keyword evidence="5" id="KW-0812">Transmembrane</keyword>
<keyword evidence="10 12" id="KW-0472">Membrane</keyword>
<gene>
    <name evidence="16" type="ORF">RQP53_17275</name>
</gene>
<keyword evidence="7" id="KW-0408">Iron</keyword>
<dbReference type="PANTHER" id="PTHR32552">
    <property type="entry name" value="FERRICHROME IRON RECEPTOR-RELATED"/>
    <property type="match status" value="1"/>
</dbReference>
<evidence type="ECO:0000256" key="2">
    <source>
        <dbReference type="ARBA" id="ARBA00022448"/>
    </source>
</evidence>
<keyword evidence="9 12" id="KW-0798">TonB box</keyword>
<evidence type="ECO:0000256" key="9">
    <source>
        <dbReference type="ARBA" id="ARBA00023077"/>
    </source>
</evidence>
<feature type="chain" id="PRO_5045371790" evidence="13">
    <location>
        <begin position="31"/>
        <end position="762"/>
    </location>
</feature>
<keyword evidence="16" id="KW-0675">Receptor</keyword>
<dbReference type="InterPro" id="IPR039426">
    <property type="entry name" value="TonB-dep_rcpt-like"/>
</dbReference>
<evidence type="ECO:0000256" key="11">
    <source>
        <dbReference type="ARBA" id="ARBA00023237"/>
    </source>
</evidence>
<reference evidence="16" key="1">
    <citation type="submission" date="2023-09" db="EMBL/GenBank/DDBJ databases">
        <title>Paucibacter sp. APW11 Genome sequencing and assembly.</title>
        <authorList>
            <person name="Kim I."/>
        </authorList>
    </citation>
    <scope>NUCLEOTIDE SEQUENCE</scope>
    <source>
        <strain evidence="16">APW11</strain>
    </source>
</reference>
<organism evidence="16 17">
    <name type="scientific">Roseateles aquae</name>
    <dbReference type="NCBI Taxonomy" id="3077235"/>
    <lineage>
        <taxon>Bacteria</taxon>
        <taxon>Pseudomonadati</taxon>
        <taxon>Pseudomonadota</taxon>
        <taxon>Betaproteobacteria</taxon>
        <taxon>Burkholderiales</taxon>
        <taxon>Sphaerotilaceae</taxon>
        <taxon>Roseateles</taxon>
    </lineage>
</organism>
<evidence type="ECO:0000256" key="6">
    <source>
        <dbReference type="ARBA" id="ARBA00022729"/>
    </source>
</evidence>
<keyword evidence="4" id="KW-0410">Iron transport</keyword>
<feature type="domain" description="TonB-dependent receptor-like beta-barrel" evidence="14">
    <location>
        <begin position="306"/>
        <end position="713"/>
    </location>
</feature>
<dbReference type="EMBL" id="JAVXZY010000007">
    <property type="protein sequence ID" value="MDT9001033.1"/>
    <property type="molecule type" value="Genomic_DNA"/>
</dbReference>
<evidence type="ECO:0000313" key="16">
    <source>
        <dbReference type="EMBL" id="MDT9001033.1"/>
    </source>
</evidence>
<dbReference type="PANTHER" id="PTHR32552:SF81">
    <property type="entry name" value="TONB-DEPENDENT OUTER MEMBRANE RECEPTOR"/>
    <property type="match status" value="1"/>
</dbReference>
<proteinExistence type="inferred from homology"/>
<evidence type="ECO:0000256" key="5">
    <source>
        <dbReference type="ARBA" id="ARBA00022692"/>
    </source>
</evidence>
<keyword evidence="6 13" id="KW-0732">Signal</keyword>
<evidence type="ECO:0000256" key="13">
    <source>
        <dbReference type="SAM" id="SignalP"/>
    </source>
</evidence>
<dbReference type="InterPro" id="IPR000531">
    <property type="entry name" value="Beta-barrel_TonB"/>
</dbReference>
<evidence type="ECO:0000256" key="12">
    <source>
        <dbReference type="RuleBase" id="RU003357"/>
    </source>
</evidence>
<comment type="caution">
    <text evidence="16">The sequence shown here is derived from an EMBL/GenBank/DDBJ whole genome shotgun (WGS) entry which is preliminary data.</text>
</comment>
<keyword evidence="8" id="KW-0406">Ion transport</keyword>
<dbReference type="Proteomes" id="UP001246372">
    <property type="component" value="Unassembled WGS sequence"/>
</dbReference>
<evidence type="ECO:0000313" key="17">
    <source>
        <dbReference type="Proteomes" id="UP001246372"/>
    </source>
</evidence>
<feature type="signal peptide" evidence="13">
    <location>
        <begin position="1"/>
        <end position="30"/>
    </location>
</feature>
<dbReference type="Pfam" id="PF00593">
    <property type="entry name" value="TonB_dep_Rec_b-barrel"/>
    <property type="match status" value="1"/>
</dbReference>
<dbReference type="InterPro" id="IPR036942">
    <property type="entry name" value="Beta-barrel_TonB_sf"/>
</dbReference>
<evidence type="ECO:0000259" key="14">
    <source>
        <dbReference type="Pfam" id="PF00593"/>
    </source>
</evidence>
<keyword evidence="2" id="KW-0813">Transport</keyword>
<dbReference type="InterPro" id="IPR012910">
    <property type="entry name" value="Plug_dom"/>
</dbReference>